<dbReference type="AlphaFoldDB" id="A0A0K0F8T2"/>
<evidence type="ECO:0000256" key="1">
    <source>
        <dbReference type="ARBA" id="ARBA00004173"/>
    </source>
</evidence>
<keyword evidence="4 11" id="KW-0808">Transferase</keyword>
<sequence length="471" mass="53129">MSFLISSRFRLLKSHNYLSIILRDKSGKFKTKIAKTSQLKTPTMMALDHFDFYYGPMFDKSWPSVRLGLTTPNSFVAVINNFSDECSINEATIRDLGTFNLIDQVTKGMNTASERLKKKKELAEKKLPTDINDSIYGNLDHQENQINDVSNNIDIRSEAGLHEFTQSSDTFIVGDLQTGKEEHKNIDIKITGLEGQYDSLPTKEDFIYYPRNLKIYSFPRGALMDYPAPWIDKKQISGWWLLDGGSVVPVLALDIADKDHILDMCAAPGGKSLLMLQTGLPEKIVCNDQKMSRIGQLRKALTSYVPEDSIHAEKIILKRKNASDIEKWDELNLYDKVLVDAPCSTDRLAAKQDEGNMYSKQMTNERLGLPELQTKILINALRSVKVGGTVVYSTCTLSPLQNESVVENACAIVKRNYGIVCIEKSLNRLKGHLTSTGLYKFNDQCKRGILVVPFLPSNFGPMYVCKIMRQQ</sequence>
<evidence type="ECO:0000256" key="2">
    <source>
        <dbReference type="ARBA" id="ARBA00022552"/>
    </source>
</evidence>
<feature type="binding site" evidence="11">
    <location>
        <begin position="265"/>
        <end position="271"/>
    </location>
    <ligand>
        <name>S-adenosyl-L-methionine</name>
        <dbReference type="ChEBI" id="CHEBI:59789"/>
    </ligand>
</feature>
<protein>
    <recommendedName>
        <fullName evidence="9">NOL1/NOP2/Sun domain family member 4</fullName>
    </recommendedName>
</protein>
<evidence type="ECO:0000256" key="11">
    <source>
        <dbReference type="PROSITE-ProRule" id="PRU01023"/>
    </source>
</evidence>
<proteinExistence type="inferred from homology"/>
<dbReference type="InterPro" id="IPR001678">
    <property type="entry name" value="MeTrfase_RsmB-F_NOP2_dom"/>
</dbReference>
<dbReference type="FunFam" id="3.40.50.150:FF:000055">
    <property type="entry name" value="5-methylcytosine rRNA methyltransferase NSUN4"/>
    <property type="match status" value="1"/>
</dbReference>
<dbReference type="SUPFAM" id="SSF53335">
    <property type="entry name" value="S-adenosyl-L-methionine-dependent methyltransferases"/>
    <property type="match status" value="1"/>
</dbReference>
<evidence type="ECO:0000256" key="10">
    <source>
        <dbReference type="ARBA" id="ARBA00049302"/>
    </source>
</evidence>
<feature type="binding site" evidence="11">
    <location>
        <position position="288"/>
    </location>
    <ligand>
        <name>S-adenosyl-L-methionine</name>
        <dbReference type="ChEBI" id="CHEBI:59789"/>
    </ligand>
</feature>
<dbReference type="GO" id="GO:0008173">
    <property type="term" value="F:RNA methyltransferase activity"/>
    <property type="evidence" value="ECO:0007669"/>
    <property type="project" value="InterPro"/>
</dbReference>
<dbReference type="Gene3D" id="6.20.240.40">
    <property type="match status" value="1"/>
</dbReference>
<evidence type="ECO:0000256" key="8">
    <source>
        <dbReference type="ARBA" id="ARBA00023128"/>
    </source>
</evidence>
<keyword evidence="13" id="KW-1185">Reference proteome</keyword>
<feature type="binding site" evidence="11">
    <location>
        <position position="340"/>
    </location>
    <ligand>
        <name>S-adenosyl-L-methionine</name>
        <dbReference type="ChEBI" id="CHEBI:59789"/>
    </ligand>
</feature>
<evidence type="ECO:0000256" key="4">
    <source>
        <dbReference type="ARBA" id="ARBA00022679"/>
    </source>
</evidence>
<name>A0A0K0F8T2_STRVS</name>
<evidence type="ECO:0000256" key="5">
    <source>
        <dbReference type="ARBA" id="ARBA00022691"/>
    </source>
</evidence>
<dbReference type="PANTHER" id="PTHR22808:SF3">
    <property type="entry name" value="5-METHYLCYTOSINE RRNA METHYLTRANSFERASE NSUN4"/>
    <property type="match status" value="1"/>
</dbReference>
<evidence type="ECO:0000313" key="14">
    <source>
        <dbReference type="WBParaSite" id="SVE_0523200.2"/>
    </source>
</evidence>
<dbReference type="InterPro" id="IPR023267">
    <property type="entry name" value="RCMT"/>
</dbReference>
<evidence type="ECO:0000256" key="9">
    <source>
        <dbReference type="ARBA" id="ARBA00042050"/>
    </source>
</evidence>
<evidence type="ECO:0000313" key="13">
    <source>
        <dbReference type="Proteomes" id="UP000035680"/>
    </source>
</evidence>
<dbReference type="InterPro" id="IPR029063">
    <property type="entry name" value="SAM-dependent_MTases_sf"/>
</dbReference>
<dbReference type="InterPro" id="IPR049560">
    <property type="entry name" value="MeTrfase_RsmB-F_NOP2_cat"/>
</dbReference>
<comment type="caution">
    <text evidence="11">Lacks conserved residue(s) required for the propagation of feature annotation.</text>
</comment>
<accession>A0A0K0F8T2</accession>
<evidence type="ECO:0000256" key="7">
    <source>
        <dbReference type="ARBA" id="ARBA00022946"/>
    </source>
</evidence>
<comment type="catalytic activity">
    <reaction evidence="10">
        <text>a cytidine in rRNA + S-adenosyl-L-methionine = a 5-methylcytidine in rRNA + S-adenosyl-L-homocysteine + H(+)</text>
        <dbReference type="Rhea" id="RHEA:61484"/>
        <dbReference type="Rhea" id="RHEA-COMP:15836"/>
        <dbReference type="Rhea" id="RHEA-COMP:15837"/>
        <dbReference type="ChEBI" id="CHEBI:15378"/>
        <dbReference type="ChEBI" id="CHEBI:57856"/>
        <dbReference type="ChEBI" id="CHEBI:59789"/>
        <dbReference type="ChEBI" id="CHEBI:74483"/>
        <dbReference type="ChEBI" id="CHEBI:82748"/>
    </reaction>
</comment>
<keyword evidence="2" id="KW-0698">rRNA processing</keyword>
<keyword evidence="5 11" id="KW-0949">S-adenosyl-L-methionine</keyword>
<dbReference type="STRING" id="75913.A0A0K0F8T2"/>
<dbReference type="PROSITE" id="PS51686">
    <property type="entry name" value="SAM_MT_RSMB_NOP"/>
    <property type="match status" value="1"/>
</dbReference>
<dbReference type="Proteomes" id="UP000035680">
    <property type="component" value="Unassembled WGS sequence"/>
</dbReference>
<dbReference type="Gene3D" id="3.40.50.150">
    <property type="entry name" value="Vaccinia Virus protein VP39"/>
    <property type="match status" value="1"/>
</dbReference>
<feature type="active site" description="Nucleophile" evidence="11">
    <location>
        <position position="395"/>
    </location>
</feature>
<dbReference type="Pfam" id="PF01189">
    <property type="entry name" value="Methyltr_RsmB-F"/>
    <property type="match status" value="1"/>
</dbReference>
<feature type="domain" description="SAM-dependent MTase RsmB/NOP-type" evidence="12">
    <location>
        <begin position="164"/>
        <end position="470"/>
    </location>
</feature>
<dbReference type="PANTHER" id="PTHR22808">
    <property type="entry name" value="NCL1 YEAST -RELATED NOL1/NOP2/FMU SUN DOMAIN-CONTAINING"/>
    <property type="match status" value="1"/>
</dbReference>
<dbReference type="WBParaSite" id="SVE_0523200.2">
    <property type="protein sequence ID" value="SVE_0523200.2"/>
    <property type="gene ID" value="SVE_0523200"/>
</dbReference>
<comment type="subcellular location">
    <subcellularLocation>
        <location evidence="1">Mitochondrion</location>
    </subcellularLocation>
</comment>
<comment type="similarity">
    <text evidence="11">Belongs to the class I-like SAM-binding methyltransferase superfamily. RsmB/NOP family.</text>
</comment>
<keyword evidence="8" id="KW-0496">Mitochondrion</keyword>
<keyword evidence="3 11" id="KW-0489">Methyltransferase</keyword>
<keyword evidence="6 11" id="KW-0694">RNA-binding</keyword>
<dbReference type="GO" id="GO:0003723">
    <property type="term" value="F:RNA binding"/>
    <property type="evidence" value="ECO:0007669"/>
    <property type="project" value="UniProtKB-UniRule"/>
</dbReference>
<evidence type="ECO:0000259" key="12">
    <source>
        <dbReference type="PROSITE" id="PS51686"/>
    </source>
</evidence>
<dbReference type="GO" id="GO:0031167">
    <property type="term" value="P:rRNA methylation"/>
    <property type="evidence" value="ECO:0007669"/>
    <property type="project" value="TreeGrafter"/>
</dbReference>
<dbReference type="PRINTS" id="PR02008">
    <property type="entry name" value="RCMTFAMILY"/>
</dbReference>
<evidence type="ECO:0000256" key="3">
    <source>
        <dbReference type="ARBA" id="ARBA00022603"/>
    </source>
</evidence>
<keyword evidence="7" id="KW-0809">Transit peptide</keyword>
<reference evidence="14" key="2">
    <citation type="submission" date="2015-08" db="UniProtKB">
        <authorList>
            <consortium name="WormBaseParasite"/>
        </authorList>
    </citation>
    <scope>IDENTIFICATION</scope>
</reference>
<dbReference type="GO" id="GO:0005762">
    <property type="term" value="C:mitochondrial large ribosomal subunit"/>
    <property type="evidence" value="ECO:0007669"/>
    <property type="project" value="TreeGrafter"/>
</dbReference>
<evidence type="ECO:0000256" key="6">
    <source>
        <dbReference type="ARBA" id="ARBA00022884"/>
    </source>
</evidence>
<reference evidence="13" key="1">
    <citation type="submission" date="2014-07" db="EMBL/GenBank/DDBJ databases">
        <authorList>
            <person name="Martin A.A"/>
            <person name="De Silva N."/>
        </authorList>
    </citation>
    <scope>NUCLEOTIDE SEQUENCE</scope>
</reference>
<organism evidence="13 14">
    <name type="scientific">Strongyloides venezuelensis</name>
    <name type="common">Threadworm</name>
    <dbReference type="NCBI Taxonomy" id="75913"/>
    <lineage>
        <taxon>Eukaryota</taxon>
        <taxon>Metazoa</taxon>
        <taxon>Ecdysozoa</taxon>
        <taxon>Nematoda</taxon>
        <taxon>Chromadorea</taxon>
        <taxon>Rhabditida</taxon>
        <taxon>Tylenchina</taxon>
        <taxon>Panagrolaimomorpha</taxon>
        <taxon>Strongyloidoidea</taxon>
        <taxon>Strongyloididae</taxon>
        <taxon>Strongyloides</taxon>
    </lineage>
</organism>